<dbReference type="Gene3D" id="2.40.128.20">
    <property type="match status" value="1"/>
</dbReference>
<name>A0ABX2ZQ69_9BACI</name>
<dbReference type="InterPro" id="IPR012674">
    <property type="entry name" value="Calycin"/>
</dbReference>
<sequence>MGRKGRVKVKGQQGIPVSIDFETLIKDPHGRDKISFQANGLYYKKDDVSYLLFDENHEDRKVKATMKIGKGEVTIIRNGGVMMRHQYRVNETTEGTFSNELGVFQTKAYTKKLQFLVSEGPLKGVLQLGYKLFVGDENAGSYNITVSIKEATI</sequence>
<dbReference type="SUPFAM" id="SSF50814">
    <property type="entry name" value="Lipocalins"/>
    <property type="match status" value="1"/>
</dbReference>
<protein>
    <recommendedName>
        <fullName evidence="3">DUF1934 domain-containing protein</fullName>
    </recommendedName>
</protein>
<accession>A0ABX2ZQ69</accession>
<gene>
    <name evidence="1" type="ORF">BED47_05295</name>
</gene>
<reference evidence="1 2" key="1">
    <citation type="submission" date="2016-07" db="EMBL/GenBank/DDBJ databases">
        <authorList>
            <person name="Townsley L."/>
            <person name="Shank E.A."/>
        </authorList>
    </citation>
    <scope>NUCLEOTIDE SEQUENCE [LARGE SCALE GENOMIC DNA]</scope>
    <source>
        <strain evidence="1 2">CH01</strain>
    </source>
</reference>
<keyword evidence="2" id="KW-1185">Reference proteome</keyword>
<comment type="caution">
    <text evidence="1">The sequence shown here is derived from an EMBL/GenBank/DDBJ whole genome shotgun (WGS) entry which is preliminary data.</text>
</comment>
<evidence type="ECO:0008006" key="3">
    <source>
        <dbReference type="Google" id="ProtNLM"/>
    </source>
</evidence>
<evidence type="ECO:0000313" key="2">
    <source>
        <dbReference type="Proteomes" id="UP000094580"/>
    </source>
</evidence>
<evidence type="ECO:0000313" key="1">
    <source>
        <dbReference type="EMBL" id="ODG91896.1"/>
    </source>
</evidence>
<proteinExistence type="predicted"/>
<dbReference type="Pfam" id="PF09148">
    <property type="entry name" value="DUF1934"/>
    <property type="match status" value="1"/>
</dbReference>
<dbReference type="EMBL" id="MDKC01000013">
    <property type="protein sequence ID" value="ODG91896.1"/>
    <property type="molecule type" value="Genomic_DNA"/>
</dbReference>
<dbReference type="InterPro" id="IPR015231">
    <property type="entry name" value="DUF1934"/>
</dbReference>
<dbReference type="Proteomes" id="UP000094580">
    <property type="component" value="Unassembled WGS sequence"/>
</dbReference>
<organism evidence="1 2">
    <name type="scientific">Gottfriedia luciferensis</name>
    <dbReference type="NCBI Taxonomy" id="178774"/>
    <lineage>
        <taxon>Bacteria</taxon>
        <taxon>Bacillati</taxon>
        <taxon>Bacillota</taxon>
        <taxon>Bacilli</taxon>
        <taxon>Bacillales</taxon>
        <taxon>Bacillaceae</taxon>
        <taxon>Gottfriedia</taxon>
    </lineage>
</organism>